<protein>
    <submittedName>
        <fullName evidence="9">Peptidase M48</fullName>
    </submittedName>
</protein>
<dbReference type="Pfam" id="PF01435">
    <property type="entry name" value="Peptidase_M48"/>
    <property type="match status" value="1"/>
</dbReference>
<gene>
    <name evidence="9" type="ORF">BRX40_13550</name>
</gene>
<comment type="similarity">
    <text evidence="6">Belongs to the peptidase M48 family.</text>
</comment>
<keyword evidence="1 6" id="KW-0645">Protease</keyword>
<evidence type="ECO:0000256" key="3">
    <source>
        <dbReference type="ARBA" id="ARBA00022801"/>
    </source>
</evidence>
<dbReference type="InterPro" id="IPR001915">
    <property type="entry name" value="Peptidase_M48"/>
</dbReference>
<evidence type="ECO:0000256" key="5">
    <source>
        <dbReference type="ARBA" id="ARBA00023049"/>
    </source>
</evidence>
<evidence type="ECO:0000256" key="2">
    <source>
        <dbReference type="ARBA" id="ARBA00022723"/>
    </source>
</evidence>
<comment type="cofactor">
    <cofactor evidence="6">
        <name>Zn(2+)</name>
        <dbReference type="ChEBI" id="CHEBI:29105"/>
    </cofactor>
    <text evidence="6">Binds 1 zinc ion per subunit.</text>
</comment>
<evidence type="ECO:0000256" key="7">
    <source>
        <dbReference type="SAM" id="SignalP"/>
    </source>
</evidence>
<dbReference type="Gene3D" id="1.25.40.10">
    <property type="entry name" value="Tetratricopeptide repeat domain"/>
    <property type="match status" value="1"/>
</dbReference>
<keyword evidence="7" id="KW-0732">Signal</keyword>
<dbReference type="EMBL" id="CP018820">
    <property type="protein sequence ID" value="APR53316.1"/>
    <property type="molecule type" value="Genomic_DNA"/>
</dbReference>
<sequence>MKRFGAAIGGALLAAVTIPAAAQVAPLPPPYVGAYQPQGVDEIGWWREDDEAERELAASPLVIRDEKLNAYIKRVLCSTVGEDRCRAVRMYIMREPTFGATMVPNGTMRVFSGLLLRMRSEAELGAVLGHEFGHYEQRHGLKRFKATRSATDVLAWGALLASMAPTYDVRRSYSDLRFSIYGNLFLYSRDNEREADRLGIGYLNNSSLRPHAASEVWQNVMGEIEASARVKGLKKPNFNSIAFTASHPPHAERAATMAALADPAASSRGDGAESYREAMAPWLPIFLEDQIKLNDFGASEYLIQSLAEGGWTAPLWFARGELYRLRGHPRDLVNAAEFYQSAIQLDPALAGAHRGLGLSLLKTARPSDGQAALRKYLELKPEASDAGMIQLMLPKEGTPN</sequence>
<feature type="signal peptide" evidence="7">
    <location>
        <begin position="1"/>
        <end position="22"/>
    </location>
</feature>
<dbReference type="GO" id="GO:0016020">
    <property type="term" value="C:membrane"/>
    <property type="evidence" value="ECO:0007669"/>
    <property type="project" value="TreeGrafter"/>
</dbReference>
<keyword evidence="2" id="KW-0479">Metal-binding</keyword>
<feature type="domain" description="Peptidase M48" evidence="8">
    <location>
        <begin position="67"/>
        <end position="258"/>
    </location>
</feature>
<dbReference type="GO" id="GO:0046872">
    <property type="term" value="F:metal ion binding"/>
    <property type="evidence" value="ECO:0007669"/>
    <property type="project" value="UniProtKB-KW"/>
</dbReference>
<dbReference type="GO" id="GO:0004222">
    <property type="term" value="F:metalloendopeptidase activity"/>
    <property type="evidence" value="ECO:0007669"/>
    <property type="project" value="InterPro"/>
</dbReference>
<dbReference type="STRING" id="93064.BRX40_13550"/>
<proteinExistence type="inferred from homology"/>
<dbReference type="GeneID" id="44133590"/>
<accession>A0A1L6JBR6</accession>
<organism evidence="9 10">
    <name type="scientific">Sphingomonas koreensis</name>
    <dbReference type="NCBI Taxonomy" id="93064"/>
    <lineage>
        <taxon>Bacteria</taxon>
        <taxon>Pseudomonadati</taxon>
        <taxon>Pseudomonadota</taxon>
        <taxon>Alphaproteobacteria</taxon>
        <taxon>Sphingomonadales</taxon>
        <taxon>Sphingomonadaceae</taxon>
        <taxon>Sphingomonas</taxon>
    </lineage>
</organism>
<dbReference type="InterPro" id="IPR051156">
    <property type="entry name" value="Mito/Outer_Membr_Metalloprot"/>
</dbReference>
<evidence type="ECO:0000259" key="8">
    <source>
        <dbReference type="Pfam" id="PF01435"/>
    </source>
</evidence>
<reference evidence="10" key="1">
    <citation type="submission" date="2016-12" db="EMBL/GenBank/DDBJ databases">
        <title>Whole genome sequencing of Sphingomonas sp. ABOJV.</title>
        <authorList>
            <person name="Conlan S."/>
            <person name="Thomas P.J."/>
            <person name="Mullikin J."/>
            <person name="Palmore T.N."/>
            <person name="Frank K.M."/>
            <person name="Segre J.A."/>
        </authorList>
    </citation>
    <scope>NUCLEOTIDE SEQUENCE [LARGE SCALE GENOMIC DNA]</scope>
    <source>
        <strain evidence="10">ABOJV</strain>
    </source>
</reference>
<dbReference type="PANTHER" id="PTHR22726">
    <property type="entry name" value="METALLOENDOPEPTIDASE OMA1"/>
    <property type="match status" value="1"/>
</dbReference>
<evidence type="ECO:0000256" key="1">
    <source>
        <dbReference type="ARBA" id="ARBA00022670"/>
    </source>
</evidence>
<feature type="chain" id="PRO_5012385752" evidence="7">
    <location>
        <begin position="23"/>
        <end position="400"/>
    </location>
</feature>
<dbReference type="PANTHER" id="PTHR22726:SF1">
    <property type="entry name" value="METALLOENDOPEPTIDASE OMA1, MITOCHONDRIAL"/>
    <property type="match status" value="1"/>
</dbReference>
<dbReference type="SUPFAM" id="SSF48452">
    <property type="entry name" value="TPR-like"/>
    <property type="match status" value="1"/>
</dbReference>
<keyword evidence="3 6" id="KW-0378">Hydrolase</keyword>
<dbReference type="KEGG" id="skr:BRX40_13550"/>
<keyword evidence="10" id="KW-1185">Reference proteome</keyword>
<evidence type="ECO:0000313" key="9">
    <source>
        <dbReference type="EMBL" id="APR53316.1"/>
    </source>
</evidence>
<keyword evidence="5 6" id="KW-0482">Metalloprotease</keyword>
<dbReference type="AlphaFoldDB" id="A0A1L6JBR6"/>
<dbReference type="RefSeq" id="WP_075151958.1">
    <property type="nucleotide sequence ID" value="NZ_CP018820.1"/>
</dbReference>
<dbReference type="Gene3D" id="3.30.2010.10">
    <property type="entry name" value="Metalloproteases ('zincins'), catalytic domain"/>
    <property type="match status" value="1"/>
</dbReference>
<dbReference type="InterPro" id="IPR011990">
    <property type="entry name" value="TPR-like_helical_dom_sf"/>
</dbReference>
<evidence type="ECO:0000256" key="6">
    <source>
        <dbReference type="RuleBase" id="RU003983"/>
    </source>
</evidence>
<keyword evidence="4 6" id="KW-0862">Zinc</keyword>
<dbReference type="Proteomes" id="UP000185161">
    <property type="component" value="Chromosome"/>
</dbReference>
<dbReference type="CDD" id="cd07324">
    <property type="entry name" value="M48C_Oma1-like"/>
    <property type="match status" value="1"/>
</dbReference>
<dbReference type="GO" id="GO:0051603">
    <property type="term" value="P:proteolysis involved in protein catabolic process"/>
    <property type="evidence" value="ECO:0007669"/>
    <property type="project" value="TreeGrafter"/>
</dbReference>
<evidence type="ECO:0000256" key="4">
    <source>
        <dbReference type="ARBA" id="ARBA00022833"/>
    </source>
</evidence>
<name>A0A1L6JBR6_9SPHN</name>
<evidence type="ECO:0000313" key="10">
    <source>
        <dbReference type="Proteomes" id="UP000185161"/>
    </source>
</evidence>